<evidence type="ECO:0000313" key="2">
    <source>
        <dbReference type="EMBL" id="KAK3782841.1"/>
    </source>
</evidence>
<dbReference type="Proteomes" id="UP001283361">
    <property type="component" value="Unassembled WGS sequence"/>
</dbReference>
<feature type="signal peptide" evidence="1">
    <location>
        <begin position="1"/>
        <end position="21"/>
    </location>
</feature>
<dbReference type="AlphaFoldDB" id="A0AAE1A8Z7"/>
<gene>
    <name evidence="2" type="ORF">RRG08_002472</name>
</gene>
<comment type="caution">
    <text evidence="2">The sequence shown here is derived from an EMBL/GenBank/DDBJ whole genome shotgun (WGS) entry which is preliminary data.</text>
</comment>
<sequence>MEIRFFFLCLLPVVLEALAPAEEFFDVLGTGLKEWRLVFRGTAYINKSMYVAYKDGSNVPAVVRDTCRQTNWSQPCDTHYRNADALNNWNNIMEVLFGVIDRGQLVKTAVFKGDHTSYMNWLSEGHYINSSWPDLNGQHPHIYGIKGDDGLRRRFFISHNYNGCSNDAGWVVVVDRLNVPCDWEKDEAFPIIKYAAAEKFENWNTGNFRNADGIAVFVKYSGGSSIVG</sequence>
<keyword evidence="1" id="KW-0732">Signal</keyword>
<organism evidence="2 3">
    <name type="scientific">Elysia crispata</name>
    <name type="common">lettuce slug</name>
    <dbReference type="NCBI Taxonomy" id="231223"/>
    <lineage>
        <taxon>Eukaryota</taxon>
        <taxon>Metazoa</taxon>
        <taxon>Spiralia</taxon>
        <taxon>Lophotrochozoa</taxon>
        <taxon>Mollusca</taxon>
        <taxon>Gastropoda</taxon>
        <taxon>Heterobranchia</taxon>
        <taxon>Euthyneura</taxon>
        <taxon>Panpulmonata</taxon>
        <taxon>Sacoglossa</taxon>
        <taxon>Placobranchoidea</taxon>
        <taxon>Plakobranchidae</taxon>
        <taxon>Elysia</taxon>
    </lineage>
</organism>
<feature type="chain" id="PRO_5042210302" evidence="1">
    <location>
        <begin position="22"/>
        <end position="228"/>
    </location>
</feature>
<evidence type="ECO:0000313" key="3">
    <source>
        <dbReference type="Proteomes" id="UP001283361"/>
    </source>
</evidence>
<proteinExistence type="predicted"/>
<dbReference type="EMBL" id="JAWDGP010002483">
    <property type="protein sequence ID" value="KAK3782841.1"/>
    <property type="molecule type" value="Genomic_DNA"/>
</dbReference>
<accession>A0AAE1A8Z7</accession>
<reference evidence="2" key="1">
    <citation type="journal article" date="2023" name="G3 (Bethesda)">
        <title>A reference genome for the long-term kleptoplast-retaining sea slug Elysia crispata morphotype clarki.</title>
        <authorList>
            <person name="Eastman K.E."/>
            <person name="Pendleton A.L."/>
            <person name="Shaikh M.A."/>
            <person name="Suttiyut T."/>
            <person name="Ogas R."/>
            <person name="Tomko P."/>
            <person name="Gavelis G."/>
            <person name="Widhalm J.R."/>
            <person name="Wisecaver J.H."/>
        </authorList>
    </citation>
    <scope>NUCLEOTIDE SEQUENCE</scope>
    <source>
        <strain evidence="2">ECLA1</strain>
    </source>
</reference>
<protein>
    <submittedName>
        <fullName evidence="2">Uncharacterized protein</fullName>
    </submittedName>
</protein>
<keyword evidence="3" id="KW-1185">Reference proteome</keyword>
<evidence type="ECO:0000256" key="1">
    <source>
        <dbReference type="SAM" id="SignalP"/>
    </source>
</evidence>
<name>A0AAE1A8Z7_9GAST</name>